<keyword evidence="3" id="KW-1133">Transmembrane helix</keyword>
<protein>
    <recommendedName>
        <fullName evidence="6">DUF4175 domain-containing protein</fullName>
    </recommendedName>
</protein>
<feature type="coiled-coil region" evidence="1">
    <location>
        <begin position="441"/>
        <end position="468"/>
    </location>
</feature>
<accession>A0ABT0PSB5</accession>
<dbReference type="EMBL" id="JAMFMA010000002">
    <property type="protein sequence ID" value="MCL6274255.1"/>
    <property type="molecule type" value="Genomic_DNA"/>
</dbReference>
<keyword evidence="3" id="KW-0472">Membrane</keyword>
<evidence type="ECO:0000313" key="5">
    <source>
        <dbReference type="Proteomes" id="UP001203607"/>
    </source>
</evidence>
<feature type="transmembrane region" description="Helical" evidence="3">
    <location>
        <begin position="100"/>
        <end position="117"/>
    </location>
</feature>
<keyword evidence="1" id="KW-0175">Coiled coil</keyword>
<feature type="compositionally biased region" description="Acidic residues" evidence="2">
    <location>
        <begin position="897"/>
        <end position="906"/>
    </location>
</feature>
<name>A0ABT0PSB5_9FLAO</name>
<evidence type="ECO:0000313" key="4">
    <source>
        <dbReference type="EMBL" id="MCL6274255.1"/>
    </source>
</evidence>
<evidence type="ECO:0000256" key="1">
    <source>
        <dbReference type="SAM" id="Coils"/>
    </source>
</evidence>
<keyword evidence="3" id="KW-0812">Transmembrane</keyword>
<feature type="region of interest" description="Disordered" evidence="2">
    <location>
        <begin position="1022"/>
        <end position="1048"/>
    </location>
</feature>
<feature type="transmembrane region" description="Helical" evidence="3">
    <location>
        <begin position="6"/>
        <end position="30"/>
    </location>
</feature>
<evidence type="ECO:0000256" key="3">
    <source>
        <dbReference type="SAM" id="Phobius"/>
    </source>
</evidence>
<gene>
    <name evidence="4" type="ORF">M3P19_09555</name>
</gene>
<dbReference type="RefSeq" id="WP_249657441.1">
    <property type="nucleotide sequence ID" value="NZ_JAMFMA010000002.1"/>
</dbReference>
<feature type="compositionally biased region" description="Polar residues" evidence="2">
    <location>
        <begin position="1034"/>
        <end position="1048"/>
    </location>
</feature>
<keyword evidence="5" id="KW-1185">Reference proteome</keyword>
<feature type="compositionally biased region" description="Gly residues" evidence="2">
    <location>
        <begin position="931"/>
        <end position="940"/>
    </location>
</feature>
<feature type="coiled-coil region" evidence="1">
    <location>
        <begin position="538"/>
        <end position="642"/>
    </location>
</feature>
<organism evidence="4 5">
    <name type="scientific">Flagellimonas spongiicola</name>
    <dbReference type="NCBI Taxonomy" id="2942208"/>
    <lineage>
        <taxon>Bacteria</taxon>
        <taxon>Pseudomonadati</taxon>
        <taxon>Bacteroidota</taxon>
        <taxon>Flavobacteriia</taxon>
        <taxon>Flavobacteriales</taxon>
        <taxon>Flavobacteriaceae</taxon>
        <taxon>Flagellimonas</taxon>
    </lineage>
</organism>
<comment type="caution">
    <text evidence="4">The sequence shown here is derived from an EMBL/GenBank/DDBJ whole genome shotgun (WGS) entry which is preliminary data.</text>
</comment>
<evidence type="ECO:0000256" key="2">
    <source>
        <dbReference type="SAM" id="MobiDB-lite"/>
    </source>
</evidence>
<evidence type="ECO:0008006" key="6">
    <source>
        <dbReference type="Google" id="ProtNLM"/>
    </source>
</evidence>
<proteinExistence type="predicted"/>
<feature type="region of interest" description="Disordered" evidence="2">
    <location>
        <begin position="876"/>
        <end position="943"/>
    </location>
</feature>
<feature type="coiled-coil region" evidence="1">
    <location>
        <begin position="948"/>
        <end position="975"/>
    </location>
</feature>
<feature type="compositionally biased region" description="Basic and acidic residues" evidence="2">
    <location>
        <begin position="700"/>
        <end position="710"/>
    </location>
</feature>
<feature type="region of interest" description="Disordered" evidence="2">
    <location>
        <begin position="642"/>
        <end position="724"/>
    </location>
</feature>
<dbReference type="Proteomes" id="UP001203607">
    <property type="component" value="Unassembled WGS sequence"/>
</dbReference>
<sequence>MALLFLFVITELFLLIKYVLIPLGYVLGWIKGISNKEAARLISNFFPEVGDRLENLLDLTGNADQTELLAASIEQRSNTLKPIPFYKAVHFKDGWKTTRFLIIPLLILGIYSLYGKLDSLFGSHSRVVNYDVAFEQPAPFQFLLLNDSLTVLEDRVLDLKLALNGESVPENVNVILDGKELVMQRSDGLFGFAMQPSTEGSTFYFEANGWKSREYDARTIRTPIIENFRLEFNYPDYLGILDGEVVGTGNAVVPEGTRVHWRISGKNVERIKISAFDTIVDFKVKEGYFTHSIKALKDFNYQIASSNEELKDFERLSYSVEVIPDGFPTIDVNMEVDSLVTNEFYFSGLGNDDYGLREVAVVCNLVGSEEDTQRIVLDQPKKNFHQFYYTFPSGLNVTEGEKYEIHFEVIDNDGIRGGKLSKSKVFTTVLYDDKELKDKEIEQNERLIDELDKGIERYTKQNEELDKITKQESQTKNTSFEQKNKLKEVIQNQKKQEKLFEKFSESLKERLKNGEDRDKFNIMLQERLERQELTARKNRELLDELDKLADKIDKEDLKAKLEELSKKQSSNERSLEQILELTKRYYVTEKMKQIAGELEELSQKQRKLAENELDKNSDGKAQKELNEEFSKLSKTIDELKRDSQALQKPMQIGITEKEQEAVKEDQKGALEDINQYKDAGNSSSEEDKEMEKGARRKQKSAADKMEKMGDKLQQNSSSGGGSSITEDAEMLRQILDNLITFSFKQEALFDQVQNIDADVGMVSTRVRDQKELRRLFEHVDDSLFSLSLRRAELSEFVNEQITEVYYNIDKSLESIAENQLFQGASYQQYVVNSTNTLADFLADILDNMQQNMKPGQGGGQGQDFQLPDIIEGQQSLQQKMNGSNQGQQKGDGKEGEQEGNEGEGEQGSEGKSPGKGDPNGGGEQEQNGPNGNDGQGGNSGAQGQEMGLEEIYEIYKEQQNLRNLLEQQLEDFIQKSDRDLAKKLIRQMEDFENDLLENGITQRTQSKVNNIQHELLKLKNASLKQGKKEERESNTNSSNFTNPITTRPSLFDREGREVEILNRQVLPLRKNYLDKVKDYFNND</sequence>
<feature type="compositionally biased region" description="Basic and acidic residues" evidence="2">
    <location>
        <begin position="655"/>
        <end position="670"/>
    </location>
</feature>
<reference evidence="4 5" key="1">
    <citation type="submission" date="2022-05" db="EMBL/GenBank/DDBJ databases">
        <authorList>
            <person name="Park J.-S."/>
        </authorList>
    </citation>
    <scope>NUCLEOTIDE SEQUENCE [LARGE SCALE GENOMIC DNA]</scope>
    <source>
        <strain evidence="4 5">2012CJ35-5</strain>
    </source>
</reference>